<dbReference type="AlphaFoldDB" id="A0A8H6HYX7"/>
<dbReference type="Gene3D" id="3.30.200.20">
    <property type="entry name" value="Phosphorylase Kinase, domain 1"/>
    <property type="match status" value="1"/>
</dbReference>
<dbReference type="InterPro" id="IPR011009">
    <property type="entry name" value="Kinase-like_dom_sf"/>
</dbReference>
<feature type="compositionally biased region" description="Basic and acidic residues" evidence="1">
    <location>
        <begin position="72"/>
        <end position="82"/>
    </location>
</feature>
<evidence type="ECO:0000313" key="3">
    <source>
        <dbReference type="EMBL" id="KAF6754351.1"/>
    </source>
</evidence>
<reference evidence="3 4" key="1">
    <citation type="submission" date="2020-07" db="EMBL/GenBank/DDBJ databases">
        <title>Comparative genomics of pyrophilous fungi reveals a link between fire events and developmental genes.</title>
        <authorList>
            <consortium name="DOE Joint Genome Institute"/>
            <person name="Steindorff A.S."/>
            <person name="Carver A."/>
            <person name="Calhoun S."/>
            <person name="Stillman K."/>
            <person name="Liu H."/>
            <person name="Lipzen A."/>
            <person name="Pangilinan J."/>
            <person name="Labutti K."/>
            <person name="Bruns T.D."/>
            <person name="Grigoriev I.V."/>
        </authorList>
    </citation>
    <scope>NUCLEOTIDE SEQUENCE [LARGE SCALE GENOMIC DNA]</scope>
    <source>
        <strain evidence="3 4">CBS 144469</strain>
    </source>
</reference>
<dbReference type="PANTHER" id="PTHR21310">
    <property type="entry name" value="AMINOGLYCOSIDE PHOSPHOTRANSFERASE-RELATED-RELATED"/>
    <property type="match status" value="1"/>
</dbReference>
<protein>
    <submittedName>
        <fullName evidence="3">Kinase-like domain-containing protein</fullName>
    </submittedName>
</protein>
<dbReference type="InterPro" id="IPR051678">
    <property type="entry name" value="AGP_Transferase"/>
</dbReference>
<name>A0A8H6HYX7_9AGAR</name>
<feature type="compositionally biased region" description="Polar residues" evidence="1">
    <location>
        <begin position="48"/>
        <end position="70"/>
    </location>
</feature>
<keyword evidence="4" id="KW-1185">Reference proteome</keyword>
<accession>A0A8H6HYX7</accession>
<dbReference type="OrthoDB" id="25129at2759"/>
<dbReference type="PANTHER" id="PTHR21310:SF40">
    <property type="entry name" value="AMINOGLYCOSIDE PHOSPHOTRANSFERASE DOMAIN-CONTAINING PROTEIN-RELATED"/>
    <property type="match status" value="1"/>
</dbReference>
<dbReference type="SUPFAM" id="SSF56112">
    <property type="entry name" value="Protein kinase-like (PK-like)"/>
    <property type="match status" value="1"/>
</dbReference>
<dbReference type="Proteomes" id="UP000521943">
    <property type="component" value="Unassembled WGS sequence"/>
</dbReference>
<evidence type="ECO:0000259" key="2">
    <source>
        <dbReference type="Pfam" id="PF01636"/>
    </source>
</evidence>
<keyword evidence="3" id="KW-0808">Transferase</keyword>
<proteinExistence type="predicted"/>
<keyword evidence="3" id="KW-0418">Kinase</keyword>
<feature type="compositionally biased region" description="Polar residues" evidence="1">
    <location>
        <begin position="1"/>
        <end position="27"/>
    </location>
</feature>
<comment type="caution">
    <text evidence="3">The sequence shown here is derived from an EMBL/GenBank/DDBJ whole genome shotgun (WGS) entry which is preliminary data.</text>
</comment>
<dbReference type="Gene3D" id="3.90.1200.10">
    <property type="match status" value="1"/>
</dbReference>
<dbReference type="GO" id="GO:0016301">
    <property type="term" value="F:kinase activity"/>
    <property type="evidence" value="ECO:0007669"/>
    <property type="project" value="UniProtKB-KW"/>
</dbReference>
<feature type="domain" description="Aminoglycoside phosphotransferase" evidence="2">
    <location>
        <begin position="97"/>
        <end position="377"/>
    </location>
</feature>
<evidence type="ECO:0000313" key="4">
    <source>
        <dbReference type="Proteomes" id="UP000521943"/>
    </source>
</evidence>
<dbReference type="EMBL" id="JACGCI010000035">
    <property type="protein sequence ID" value="KAF6754351.1"/>
    <property type="molecule type" value="Genomic_DNA"/>
</dbReference>
<dbReference type="InterPro" id="IPR002575">
    <property type="entry name" value="Aminoglycoside_PTrfase"/>
</dbReference>
<sequence length="443" mass="47716">MTTAPSTSTENPPADTLSPSSTHTTSVGVDMGDSASPEGNKVAVPEGSASTTHTSAPLLGSLNNTRVGDQSESEHDLTTEDGVRSYLAGTPFASTRVETLSGGSANYVYRLWLESPLEGEIQTAVLKHTKPYVREFKHVAFTDERQVFEVEALKRVASWVPKDLLVQVPRVHKFDHGAHAIIMDDAGEGSVTLKEFMKQGGPTVDMAVQIGKGIGEFLGSVHAWGTANRAELEVFQGHTQGKVLGARYYYGRLANFFLGKSGEPKLEDPPLLVDDATLAVLKEVGEETSQALQSANDHFVQGDFWPGNMLVALDKEGQLKRILVVDWEMARIGIPGVEVGQFAAEIYFCGRFHEDVCKETSKAVLDNFFAAYSAKFDVTDELARRALVHFGTHLAVVGPTVGWGPKDISREVALEGAKIIAGGHNAELALLKESAIGGLLNGR</sequence>
<feature type="region of interest" description="Disordered" evidence="1">
    <location>
        <begin position="1"/>
        <end position="82"/>
    </location>
</feature>
<organism evidence="3 4">
    <name type="scientific">Ephemerocybe angulata</name>
    <dbReference type="NCBI Taxonomy" id="980116"/>
    <lineage>
        <taxon>Eukaryota</taxon>
        <taxon>Fungi</taxon>
        <taxon>Dikarya</taxon>
        <taxon>Basidiomycota</taxon>
        <taxon>Agaricomycotina</taxon>
        <taxon>Agaricomycetes</taxon>
        <taxon>Agaricomycetidae</taxon>
        <taxon>Agaricales</taxon>
        <taxon>Agaricineae</taxon>
        <taxon>Psathyrellaceae</taxon>
        <taxon>Ephemerocybe</taxon>
    </lineage>
</organism>
<evidence type="ECO:0000256" key="1">
    <source>
        <dbReference type="SAM" id="MobiDB-lite"/>
    </source>
</evidence>
<gene>
    <name evidence="3" type="ORF">DFP72DRAFT_966198</name>
</gene>
<dbReference type="Pfam" id="PF01636">
    <property type="entry name" value="APH"/>
    <property type="match status" value="1"/>
</dbReference>